<evidence type="ECO:0000313" key="16">
    <source>
        <dbReference type="Proteomes" id="UP000307510"/>
    </source>
</evidence>
<evidence type="ECO:0000256" key="5">
    <source>
        <dbReference type="ARBA" id="ARBA00022692"/>
    </source>
</evidence>
<evidence type="ECO:0000256" key="11">
    <source>
        <dbReference type="PROSITE-ProRule" id="PRU01360"/>
    </source>
</evidence>
<evidence type="ECO:0000256" key="12">
    <source>
        <dbReference type="RuleBase" id="RU003357"/>
    </source>
</evidence>
<accession>A0A5R9AHH4</accession>
<dbReference type="GO" id="GO:0044718">
    <property type="term" value="P:siderophore transmembrane transport"/>
    <property type="evidence" value="ECO:0007669"/>
    <property type="project" value="TreeGrafter"/>
</dbReference>
<name>A0A5R9AHH4_PSENT</name>
<reference evidence="15 16" key="1">
    <citation type="submission" date="2019-05" db="EMBL/GenBank/DDBJ databases">
        <authorList>
            <person name="Moore K."/>
            <person name="O'Neill P."/>
            <person name="Farbos A."/>
            <person name="Studholme D.J."/>
        </authorList>
    </citation>
    <scope>NUCLEOTIDE SEQUENCE [LARGE SCALE GENOMIC DNA]</scope>
    <source>
        <strain evidence="15 16">DSM 9128</strain>
    </source>
</reference>
<dbReference type="Pfam" id="PF00593">
    <property type="entry name" value="TonB_dep_Rec_b-barrel"/>
    <property type="match status" value="1"/>
</dbReference>
<proteinExistence type="inferred from homology"/>
<reference evidence="16" key="2">
    <citation type="submission" date="2019-06" db="EMBL/GenBank/DDBJ databases">
        <title>AzeR, a transcriptional regulator that responds to azelaic acid in Pseudomonas nitroreducens.</title>
        <authorList>
            <person name="Bez C."/>
            <person name="Javvadi S.G."/>
            <person name="Bertani I."/>
            <person name="Devescovi G."/>
            <person name="Studholme D.J."/>
            <person name="Geller A."/>
            <person name="Levy A."/>
            <person name="Venturi V."/>
        </authorList>
    </citation>
    <scope>NUCLEOTIDE SEQUENCE [LARGE SCALE GENOMIC DNA]</scope>
    <source>
        <strain evidence="16">DSM 9128</strain>
    </source>
</reference>
<feature type="domain" description="TonB-dependent receptor plug" evidence="14">
    <location>
        <begin position="87"/>
        <end position="189"/>
    </location>
</feature>
<keyword evidence="4 11" id="KW-1134">Transmembrane beta strand</keyword>
<dbReference type="InterPro" id="IPR039426">
    <property type="entry name" value="TonB-dep_rcpt-like"/>
</dbReference>
<evidence type="ECO:0000256" key="7">
    <source>
        <dbReference type="ARBA" id="ARBA00023077"/>
    </source>
</evidence>
<evidence type="ECO:0000259" key="13">
    <source>
        <dbReference type="Pfam" id="PF00593"/>
    </source>
</evidence>
<dbReference type="InterPro" id="IPR000531">
    <property type="entry name" value="Beta-barrel_TonB"/>
</dbReference>
<keyword evidence="6" id="KW-0732">Signal</keyword>
<dbReference type="InterPro" id="IPR036942">
    <property type="entry name" value="Beta-barrel_TonB_sf"/>
</dbReference>
<dbReference type="Proteomes" id="UP000307510">
    <property type="component" value="Unassembled WGS sequence"/>
</dbReference>
<feature type="domain" description="TonB-dependent receptor-like beta-barrel" evidence="13">
    <location>
        <begin position="298"/>
        <end position="630"/>
    </location>
</feature>
<keyword evidence="7 12" id="KW-0798">TonB box</keyword>
<evidence type="ECO:0000313" key="15">
    <source>
        <dbReference type="EMBL" id="TLP78199.1"/>
    </source>
</evidence>
<dbReference type="PANTHER" id="PTHR30069">
    <property type="entry name" value="TONB-DEPENDENT OUTER MEMBRANE RECEPTOR"/>
    <property type="match status" value="1"/>
</dbReference>
<comment type="caution">
    <text evidence="15">The sequence shown here is derived from an EMBL/GenBank/DDBJ whole genome shotgun (WGS) entry which is preliminary data.</text>
</comment>
<dbReference type="InterPro" id="IPR012910">
    <property type="entry name" value="Plug_dom"/>
</dbReference>
<evidence type="ECO:0000256" key="4">
    <source>
        <dbReference type="ARBA" id="ARBA00022452"/>
    </source>
</evidence>
<protein>
    <submittedName>
        <fullName evidence="15">TonB-dependent receptor</fullName>
    </submittedName>
</protein>
<comment type="subcellular location">
    <subcellularLocation>
        <location evidence="1 11">Cell outer membrane</location>
        <topology evidence="1 11">Multi-pass membrane protein</topology>
    </subcellularLocation>
</comment>
<dbReference type="GO" id="GO:0015344">
    <property type="term" value="F:siderophore uptake transmembrane transporter activity"/>
    <property type="evidence" value="ECO:0007669"/>
    <property type="project" value="TreeGrafter"/>
</dbReference>
<keyword evidence="5 11" id="KW-0812">Transmembrane</keyword>
<evidence type="ECO:0000256" key="8">
    <source>
        <dbReference type="ARBA" id="ARBA00023136"/>
    </source>
</evidence>
<dbReference type="InterPro" id="IPR037066">
    <property type="entry name" value="Plug_dom_sf"/>
</dbReference>
<comment type="similarity">
    <text evidence="2">Belongs to the TonB-dependent receptor family. Hemoglobin/haptoglobin binding protein subfamily.</text>
</comment>
<evidence type="ECO:0000256" key="10">
    <source>
        <dbReference type="ARBA" id="ARBA00023237"/>
    </source>
</evidence>
<dbReference type="AlphaFoldDB" id="A0A5R9AHH4"/>
<keyword evidence="8 11" id="KW-0472">Membrane</keyword>
<keyword evidence="9 15" id="KW-0675">Receptor</keyword>
<dbReference type="PROSITE" id="PS52016">
    <property type="entry name" value="TONB_DEPENDENT_REC_3"/>
    <property type="match status" value="1"/>
</dbReference>
<gene>
    <name evidence="15" type="ORF">FEA48_03105</name>
</gene>
<organism evidence="15 16">
    <name type="scientific">Pseudomonas nitroreducens</name>
    <dbReference type="NCBI Taxonomy" id="46680"/>
    <lineage>
        <taxon>Bacteria</taxon>
        <taxon>Pseudomonadati</taxon>
        <taxon>Pseudomonadota</taxon>
        <taxon>Gammaproteobacteria</taxon>
        <taxon>Pseudomonadales</taxon>
        <taxon>Pseudomonadaceae</taxon>
        <taxon>Pseudomonas</taxon>
    </lineage>
</organism>
<evidence type="ECO:0000256" key="3">
    <source>
        <dbReference type="ARBA" id="ARBA00022448"/>
    </source>
</evidence>
<keyword evidence="10 11" id="KW-0998">Cell outer membrane</keyword>
<evidence type="ECO:0000256" key="6">
    <source>
        <dbReference type="ARBA" id="ARBA00022729"/>
    </source>
</evidence>
<dbReference type="Gene3D" id="2.170.130.10">
    <property type="entry name" value="TonB-dependent receptor, plug domain"/>
    <property type="match status" value="1"/>
</dbReference>
<evidence type="ECO:0000259" key="14">
    <source>
        <dbReference type="Pfam" id="PF07715"/>
    </source>
</evidence>
<dbReference type="Gene3D" id="2.40.170.20">
    <property type="entry name" value="TonB-dependent receptor, beta-barrel domain"/>
    <property type="match status" value="1"/>
</dbReference>
<dbReference type="EMBL" id="VASG01000001">
    <property type="protein sequence ID" value="TLP78199.1"/>
    <property type="molecule type" value="Genomic_DNA"/>
</dbReference>
<keyword evidence="3 11" id="KW-0813">Transport</keyword>
<dbReference type="SUPFAM" id="SSF56935">
    <property type="entry name" value="Porins"/>
    <property type="match status" value="1"/>
</dbReference>
<dbReference type="PANTHER" id="PTHR30069:SF29">
    <property type="entry name" value="HEMOGLOBIN AND HEMOGLOBIN-HAPTOGLOBIN-BINDING PROTEIN 1-RELATED"/>
    <property type="match status" value="1"/>
</dbReference>
<dbReference type="GO" id="GO:0009279">
    <property type="term" value="C:cell outer membrane"/>
    <property type="evidence" value="ECO:0007669"/>
    <property type="project" value="UniProtKB-SubCell"/>
</dbReference>
<evidence type="ECO:0000256" key="2">
    <source>
        <dbReference type="ARBA" id="ARBA00008143"/>
    </source>
</evidence>
<sequence length="680" mass="75654">MGGREPVPGARSFRVSLRRLRNPDFEAITLQHSSFLNRRALRWTPVLSLCALSSQLAAAPLDLADEIVSGPSVESTTVADMARYGSKLEVIDRQQIERAGPSADITRVLQMYVPGLFVAPKNGPFDYGTYSLLGGRNDDTLILLDGVRLNNRLYGGIYIDTLPTTAVERIEVLKGGQGLLFGTQAVSGVINIVTRSARSREASGEVNLGLDTFKGRSGDARAEKIVQNGLGDLGLMAYVSHNRSDGYQPYRDRDMTDTVSDKRRSYDVNVFGAKAIQAIGAASRLELFYQYADAELDFARPTSNHHTSNNRVQQIATATFQQSVGDDFSWFAKTHINDWDTRYDRVYNLQGGGTQVLNHNDYWGFTDWGAQLEGKARLAGGHELVLGNDNQWYKGQDDVLIIDNDKAESHALYAQLRPNIEALPDWHPSLGVRREEISGGEGATVWMLTSLYDLTQQLKLRGQFGTAFKLPTAEQLFVNEPGDEVGNRDLKPERSRNAELGLDYTGELFEQPWSGSVTLFRREITDLITLAGDQWVNGNGEITVRGVEANGQWQVGRHWQVSADATRNRVDSREGVTVNNIPHFFARVRLGYDDNLWGAGLATRYVGSIVSAQDDDYGHYTVLDGDAYHYLDAARAHRLSLLLENLLDRDYATGRTSNGIRQVDNLGRPRTAELRYTFSF</sequence>
<dbReference type="Pfam" id="PF07715">
    <property type="entry name" value="Plug"/>
    <property type="match status" value="1"/>
</dbReference>
<evidence type="ECO:0000256" key="9">
    <source>
        <dbReference type="ARBA" id="ARBA00023170"/>
    </source>
</evidence>
<evidence type="ECO:0000256" key="1">
    <source>
        <dbReference type="ARBA" id="ARBA00004571"/>
    </source>
</evidence>